<gene>
    <name evidence="1" type="ORF">FWK35_00010963</name>
</gene>
<evidence type="ECO:0000313" key="2">
    <source>
        <dbReference type="Proteomes" id="UP000478052"/>
    </source>
</evidence>
<dbReference type="EMBL" id="VUJU01001159">
    <property type="protein sequence ID" value="KAF0766571.1"/>
    <property type="molecule type" value="Genomic_DNA"/>
</dbReference>
<protein>
    <submittedName>
        <fullName evidence="1">Uncharacterized protein</fullName>
    </submittedName>
</protein>
<accession>A0A6G0Z7R5</accession>
<keyword evidence="2" id="KW-1185">Reference proteome</keyword>
<dbReference type="Proteomes" id="UP000478052">
    <property type="component" value="Unassembled WGS sequence"/>
</dbReference>
<comment type="caution">
    <text evidence="1">The sequence shown here is derived from an EMBL/GenBank/DDBJ whole genome shotgun (WGS) entry which is preliminary data.</text>
</comment>
<proteinExistence type="predicted"/>
<sequence length="8" mass="917">MNINKAQV</sequence>
<reference evidence="1 2" key="1">
    <citation type="submission" date="2019-08" db="EMBL/GenBank/DDBJ databases">
        <title>Whole genome of Aphis craccivora.</title>
        <authorList>
            <person name="Voronova N.V."/>
            <person name="Shulinski R.S."/>
            <person name="Bandarenka Y.V."/>
            <person name="Zhorov D.G."/>
            <person name="Warner D."/>
        </authorList>
    </citation>
    <scope>NUCLEOTIDE SEQUENCE [LARGE SCALE GENOMIC DNA]</scope>
    <source>
        <strain evidence="1">180601</strain>
        <tissue evidence="1">Whole Body</tissue>
    </source>
</reference>
<evidence type="ECO:0000313" key="1">
    <source>
        <dbReference type="EMBL" id="KAF0766571.1"/>
    </source>
</evidence>
<name>A0A6G0Z7R5_APHCR</name>
<organism evidence="1 2">
    <name type="scientific">Aphis craccivora</name>
    <name type="common">Cowpea aphid</name>
    <dbReference type="NCBI Taxonomy" id="307492"/>
    <lineage>
        <taxon>Eukaryota</taxon>
        <taxon>Metazoa</taxon>
        <taxon>Ecdysozoa</taxon>
        <taxon>Arthropoda</taxon>
        <taxon>Hexapoda</taxon>
        <taxon>Insecta</taxon>
        <taxon>Pterygota</taxon>
        <taxon>Neoptera</taxon>
        <taxon>Paraneoptera</taxon>
        <taxon>Hemiptera</taxon>
        <taxon>Sternorrhyncha</taxon>
        <taxon>Aphidomorpha</taxon>
        <taxon>Aphidoidea</taxon>
        <taxon>Aphididae</taxon>
        <taxon>Aphidini</taxon>
        <taxon>Aphis</taxon>
        <taxon>Aphis</taxon>
    </lineage>
</organism>